<keyword evidence="1" id="KW-0727">SH2 domain</keyword>
<organism evidence="4 5">
    <name type="scientific">Hermetia illucens</name>
    <name type="common">Black soldier fly</name>
    <dbReference type="NCBI Taxonomy" id="343691"/>
    <lineage>
        <taxon>Eukaryota</taxon>
        <taxon>Metazoa</taxon>
        <taxon>Ecdysozoa</taxon>
        <taxon>Arthropoda</taxon>
        <taxon>Hexapoda</taxon>
        <taxon>Insecta</taxon>
        <taxon>Pterygota</taxon>
        <taxon>Neoptera</taxon>
        <taxon>Endopterygota</taxon>
        <taxon>Diptera</taxon>
        <taxon>Brachycera</taxon>
        <taxon>Stratiomyomorpha</taxon>
        <taxon>Stratiomyidae</taxon>
        <taxon>Hermetiinae</taxon>
        <taxon>Hermetia</taxon>
    </lineage>
</organism>
<feature type="compositionally biased region" description="Polar residues" evidence="2">
    <location>
        <begin position="281"/>
        <end position="290"/>
    </location>
</feature>
<gene>
    <name evidence="4" type="ORF">HERILL_LOCUS12010</name>
</gene>
<dbReference type="InterPro" id="IPR000980">
    <property type="entry name" value="SH2"/>
</dbReference>
<accession>A0A7R8UYH4</accession>
<feature type="region of interest" description="Disordered" evidence="2">
    <location>
        <begin position="273"/>
        <end position="298"/>
    </location>
</feature>
<evidence type="ECO:0000313" key="5">
    <source>
        <dbReference type="Proteomes" id="UP000594454"/>
    </source>
</evidence>
<dbReference type="GO" id="GO:0005737">
    <property type="term" value="C:cytoplasm"/>
    <property type="evidence" value="ECO:0007669"/>
    <property type="project" value="TreeGrafter"/>
</dbReference>
<dbReference type="SMART" id="SM00252">
    <property type="entry name" value="SH2"/>
    <property type="match status" value="1"/>
</dbReference>
<keyword evidence="5" id="KW-1185">Reference proteome</keyword>
<dbReference type="Gene3D" id="3.30.505.10">
    <property type="entry name" value="SH2 domain"/>
    <property type="match status" value="1"/>
</dbReference>
<protein>
    <recommendedName>
        <fullName evidence="3">SH2 domain-containing protein</fullName>
    </recommendedName>
</protein>
<dbReference type="SUPFAM" id="SSF55550">
    <property type="entry name" value="SH2 domain"/>
    <property type="match status" value="1"/>
</dbReference>
<reference evidence="4 5" key="1">
    <citation type="submission" date="2020-11" db="EMBL/GenBank/DDBJ databases">
        <authorList>
            <person name="Wallbank WR R."/>
            <person name="Pardo Diaz C."/>
            <person name="Kozak K."/>
            <person name="Martin S."/>
            <person name="Jiggins C."/>
            <person name="Moest M."/>
            <person name="Warren A I."/>
            <person name="Generalovic N T."/>
            <person name="Byers J.R.P. K."/>
            <person name="Montejo-Kovacevich G."/>
            <person name="Yen C E."/>
        </authorList>
    </citation>
    <scope>NUCLEOTIDE SEQUENCE [LARGE SCALE GENOMIC DNA]</scope>
</reference>
<dbReference type="Pfam" id="PF00017">
    <property type="entry name" value="SH2"/>
    <property type="match status" value="1"/>
</dbReference>
<dbReference type="PANTHER" id="PTHR14388:SF17">
    <property type="entry name" value="SH2 DOMAIN-CONTAINING PROTEIN"/>
    <property type="match status" value="1"/>
</dbReference>
<dbReference type="OMA" id="DHEWKEQ"/>
<dbReference type="InterPro" id="IPR036860">
    <property type="entry name" value="SH2_dom_sf"/>
</dbReference>
<dbReference type="PROSITE" id="PS50001">
    <property type="entry name" value="SH2"/>
    <property type="match status" value="1"/>
</dbReference>
<feature type="domain" description="SH2" evidence="3">
    <location>
        <begin position="330"/>
        <end position="422"/>
    </location>
</feature>
<dbReference type="Proteomes" id="UP000594454">
    <property type="component" value="Chromosome 4"/>
</dbReference>
<evidence type="ECO:0000256" key="2">
    <source>
        <dbReference type="SAM" id="MobiDB-lite"/>
    </source>
</evidence>
<dbReference type="EMBL" id="LR899012">
    <property type="protein sequence ID" value="CAD7089464.1"/>
    <property type="molecule type" value="Genomic_DNA"/>
</dbReference>
<evidence type="ECO:0000256" key="1">
    <source>
        <dbReference type="PROSITE-ProRule" id="PRU00191"/>
    </source>
</evidence>
<evidence type="ECO:0000259" key="3">
    <source>
        <dbReference type="PROSITE" id="PS50001"/>
    </source>
</evidence>
<proteinExistence type="predicted"/>
<dbReference type="InParanoid" id="A0A7R8UYH4"/>
<dbReference type="PANTHER" id="PTHR14388">
    <property type="entry name" value="T CELL-SPECIFIC ADAPTER PROTEIN TSAD"/>
    <property type="match status" value="1"/>
</dbReference>
<evidence type="ECO:0000313" key="4">
    <source>
        <dbReference type="EMBL" id="CAD7089464.1"/>
    </source>
</evidence>
<dbReference type="OrthoDB" id="10003345at2759"/>
<sequence length="436" mass="50989">MLKQILRDMYVDPEILAGLDETYKQTLFCKMREEQVRRWRIWDEKQQKMASSKSKDSNKNRIKRHVDFRVGDDGEPWVWVMGEHPDDLSIEEILEREAKDKARQLAEKEFRKSVEAQLSDIIDFDNKKNKINEADLETPKIEDMEIYCSVDELKERMKPQIPQHINEIQHNAYNNRLNTSPSSRTNKIDVLQEITYNRPKPSAKIAARIAQWEQRTIGQRTTEIFKQIQQKKQETVKEAEEAARKVEEHWREQERKAKEAEVQMREIARRAREEHRKSILDDNSTNSSPAASLDIAVPRPPNQEAVVQWYRNTEFPKRTGIDPSGKLEKWFHGLLNRNDAEAQLANEEQGTFLVRISEKIWGYAISYKDVDRYKHYLVDASNGKYQFLGQNQLTHNSLSDLLKYHSTVPITILGNELLLRSCSNNGHIPAVLEGLV</sequence>
<dbReference type="PRINTS" id="PR00401">
    <property type="entry name" value="SH2DOMAIN"/>
</dbReference>
<dbReference type="AlphaFoldDB" id="A0A7R8UYH4"/>
<name>A0A7R8UYH4_HERIL</name>